<evidence type="ECO:0000259" key="3">
    <source>
        <dbReference type="Pfam" id="PF21621"/>
    </source>
</evidence>
<proteinExistence type="predicted"/>
<evidence type="ECO:0000313" key="5">
    <source>
        <dbReference type="Proteomes" id="UP000271603"/>
    </source>
</evidence>
<dbReference type="EMBL" id="LR134155">
    <property type="protein sequence ID" value="VEA73879.1"/>
    <property type="molecule type" value="Genomic_DNA"/>
</dbReference>
<evidence type="ECO:0000313" key="4">
    <source>
        <dbReference type="EMBL" id="VEA73879.1"/>
    </source>
</evidence>
<evidence type="ECO:0000256" key="2">
    <source>
        <dbReference type="ARBA" id="ARBA00030762"/>
    </source>
</evidence>
<feature type="domain" description="Mannose-6-phosphate isomerase cupin" evidence="3">
    <location>
        <begin position="3"/>
        <end position="78"/>
    </location>
</feature>
<keyword evidence="4" id="KW-0413">Isomerase</keyword>
<name>A0A3S4JWD4_SERRU</name>
<dbReference type="InterPro" id="IPR049071">
    <property type="entry name" value="MPI_cupin_dom"/>
</dbReference>
<sequence length="81" mass="8778">MFFPIPVDDFAFSLHALSAAPQQLAQQSAAIVFCVDGEAVLERQDRQLRLQPGESCFIPACESPVSVSGSGRIARVYNLLP</sequence>
<accession>A0A3S4JWD4</accession>
<gene>
    <name evidence="4" type="primary">manA_2</name>
    <name evidence="4" type="ORF">NCTC9419_05514</name>
</gene>
<dbReference type="InterPro" id="IPR014710">
    <property type="entry name" value="RmlC-like_jellyroll"/>
</dbReference>
<dbReference type="Pfam" id="PF21621">
    <property type="entry name" value="MPI_cupin_dom"/>
    <property type="match status" value="1"/>
</dbReference>
<dbReference type="SUPFAM" id="SSF51182">
    <property type="entry name" value="RmlC-like cupins"/>
    <property type="match status" value="1"/>
</dbReference>
<dbReference type="AlphaFoldDB" id="A0A3S4JWD4"/>
<reference evidence="4 5" key="1">
    <citation type="submission" date="2018-12" db="EMBL/GenBank/DDBJ databases">
        <authorList>
            <consortium name="Pathogen Informatics"/>
        </authorList>
    </citation>
    <scope>NUCLEOTIDE SEQUENCE [LARGE SCALE GENOMIC DNA]</scope>
    <source>
        <strain evidence="4 5">NCTC9419</strain>
    </source>
</reference>
<organism evidence="4 5">
    <name type="scientific">Serratia rubidaea</name>
    <name type="common">Serratia marinorubra</name>
    <dbReference type="NCBI Taxonomy" id="61652"/>
    <lineage>
        <taxon>Bacteria</taxon>
        <taxon>Pseudomonadati</taxon>
        <taxon>Pseudomonadota</taxon>
        <taxon>Gammaproteobacteria</taxon>
        <taxon>Enterobacterales</taxon>
        <taxon>Yersiniaceae</taxon>
        <taxon>Serratia</taxon>
    </lineage>
</organism>
<dbReference type="Gene3D" id="2.60.120.10">
    <property type="entry name" value="Jelly Rolls"/>
    <property type="match status" value="1"/>
</dbReference>
<dbReference type="InterPro" id="IPR011051">
    <property type="entry name" value="RmlC_Cupin_sf"/>
</dbReference>
<evidence type="ECO:0000256" key="1">
    <source>
        <dbReference type="ARBA" id="ARBA00029741"/>
    </source>
</evidence>
<dbReference type="Proteomes" id="UP000271603">
    <property type="component" value="Chromosome"/>
</dbReference>
<dbReference type="GO" id="GO:0016853">
    <property type="term" value="F:isomerase activity"/>
    <property type="evidence" value="ECO:0007669"/>
    <property type="project" value="UniProtKB-KW"/>
</dbReference>
<protein>
    <recommendedName>
        <fullName evidence="1">Phosphohexomutase</fullName>
    </recommendedName>
    <alternativeName>
        <fullName evidence="2">Phosphomannose isomerase</fullName>
    </alternativeName>
</protein>